<dbReference type="InterPro" id="IPR008949">
    <property type="entry name" value="Isoprenoid_synthase_dom_sf"/>
</dbReference>
<organism evidence="5 6">
    <name type="scientific">Babesia duncani</name>
    <dbReference type="NCBI Taxonomy" id="323732"/>
    <lineage>
        <taxon>Eukaryota</taxon>
        <taxon>Sar</taxon>
        <taxon>Alveolata</taxon>
        <taxon>Apicomplexa</taxon>
        <taxon>Aconoidasida</taxon>
        <taxon>Piroplasmida</taxon>
        <taxon>Babesiidae</taxon>
        <taxon>Babesia</taxon>
    </lineage>
</organism>
<dbReference type="SUPFAM" id="SSF48576">
    <property type="entry name" value="Terpenoid synthases"/>
    <property type="match status" value="1"/>
</dbReference>
<dbReference type="GO" id="GO:0004337">
    <property type="term" value="F:(2E,6E)-farnesyl diphosphate synthase activity"/>
    <property type="evidence" value="ECO:0007669"/>
    <property type="project" value="TreeGrafter"/>
</dbReference>
<accession>A0AAD9PJ74</accession>
<keyword evidence="6" id="KW-1185">Reference proteome</keyword>
<evidence type="ECO:0000313" key="5">
    <source>
        <dbReference type="EMBL" id="KAK2195826.1"/>
    </source>
</evidence>
<sequence length="212" mass="23849">MRSIVQGRFGFSRQNVEIINAFTNVTLTTILGQHMDTYDTRREGVFDDSEKATSLYYRITKHKTAYYTFYLALKLAMLLCDVPTTNLTYSKVESASTLMGHLFQVQDDYLDCFGDSSKTGKQGTDIQTAKCSWLLVTVGFLIKLQFQALHLASPEQKVTLLASIGHQDDACIARVKEIYTELEIEDVYNVYSEELVGTITSAINKIEHAGKS</sequence>
<dbReference type="InterPro" id="IPR039702">
    <property type="entry name" value="FPS1-like"/>
</dbReference>
<dbReference type="GO" id="GO:0004161">
    <property type="term" value="F:dimethylallyltranstransferase activity"/>
    <property type="evidence" value="ECO:0007669"/>
    <property type="project" value="TreeGrafter"/>
</dbReference>
<dbReference type="PANTHER" id="PTHR11525">
    <property type="entry name" value="FARNESYL-PYROPHOSPHATE SYNTHETASE"/>
    <property type="match status" value="1"/>
</dbReference>
<evidence type="ECO:0000256" key="2">
    <source>
        <dbReference type="ARBA" id="ARBA00022679"/>
    </source>
</evidence>
<dbReference type="InterPro" id="IPR000092">
    <property type="entry name" value="Polyprenyl_synt"/>
</dbReference>
<dbReference type="AlphaFoldDB" id="A0AAD9PJ74"/>
<evidence type="ECO:0000256" key="1">
    <source>
        <dbReference type="ARBA" id="ARBA00001946"/>
    </source>
</evidence>
<dbReference type="RefSeq" id="XP_067802669.1">
    <property type="nucleotide sequence ID" value="XM_067947447.1"/>
</dbReference>
<dbReference type="GO" id="GO:0045337">
    <property type="term" value="P:farnesyl diphosphate biosynthetic process"/>
    <property type="evidence" value="ECO:0007669"/>
    <property type="project" value="TreeGrafter"/>
</dbReference>
<evidence type="ECO:0000313" key="6">
    <source>
        <dbReference type="Proteomes" id="UP001214638"/>
    </source>
</evidence>
<evidence type="ECO:0000256" key="4">
    <source>
        <dbReference type="ARBA" id="ARBA00022842"/>
    </source>
</evidence>
<gene>
    <name evidence="5" type="ORF">BdWA1_002422</name>
</gene>
<protein>
    <submittedName>
        <fullName evidence="5">Bifunctional Polyprenyl synthetase/Isoprenoid synthase domain superfamily/Farnesyl pyrophosphate synthase-like/Polyprenyl synthetase</fullName>
    </submittedName>
</protein>
<proteinExistence type="predicted"/>
<dbReference type="Pfam" id="PF00348">
    <property type="entry name" value="polyprenyl_synt"/>
    <property type="match status" value="1"/>
</dbReference>
<dbReference type="EMBL" id="JALLKP010000003">
    <property type="protein sequence ID" value="KAK2195826.1"/>
    <property type="molecule type" value="Genomic_DNA"/>
</dbReference>
<dbReference type="PANTHER" id="PTHR11525:SF0">
    <property type="entry name" value="FARNESYL PYROPHOSPHATE SYNTHASE"/>
    <property type="match status" value="1"/>
</dbReference>
<dbReference type="KEGG" id="bdw:94336720"/>
<evidence type="ECO:0000256" key="3">
    <source>
        <dbReference type="ARBA" id="ARBA00022723"/>
    </source>
</evidence>
<name>A0AAD9PJ74_9APIC</name>
<reference evidence="5" key="1">
    <citation type="journal article" date="2023" name="Nat. Microbiol.">
        <title>Babesia duncani multi-omics identifies virulence factors and drug targets.</title>
        <authorList>
            <person name="Singh P."/>
            <person name="Lonardi S."/>
            <person name="Liang Q."/>
            <person name="Vydyam P."/>
            <person name="Khabirova E."/>
            <person name="Fang T."/>
            <person name="Gihaz S."/>
            <person name="Thekkiniath J."/>
            <person name="Munshi M."/>
            <person name="Abel S."/>
            <person name="Ciampossin L."/>
            <person name="Batugedara G."/>
            <person name="Gupta M."/>
            <person name="Lu X.M."/>
            <person name="Lenz T."/>
            <person name="Chakravarty S."/>
            <person name="Cornillot E."/>
            <person name="Hu Y."/>
            <person name="Ma W."/>
            <person name="Gonzalez L.M."/>
            <person name="Sanchez S."/>
            <person name="Estrada K."/>
            <person name="Sanchez-Flores A."/>
            <person name="Montero E."/>
            <person name="Harb O.S."/>
            <person name="Le Roch K.G."/>
            <person name="Mamoun C.B."/>
        </authorList>
    </citation>
    <scope>NUCLEOTIDE SEQUENCE</scope>
    <source>
        <strain evidence="5">WA1</strain>
    </source>
</reference>
<comment type="caution">
    <text evidence="5">The sequence shown here is derived from an EMBL/GenBank/DDBJ whole genome shotgun (WGS) entry which is preliminary data.</text>
</comment>
<dbReference type="PROSITE" id="PS00444">
    <property type="entry name" value="POLYPRENYL_SYNTHASE_2"/>
    <property type="match status" value="1"/>
</dbReference>
<dbReference type="GO" id="GO:0005737">
    <property type="term" value="C:cytoplasm"/>
    <property type="evidence" value="ECO:0007669"/>
    <property type="project" value="TreeGrafter"/>
</dbReference>
<keyword evidence="4" id="KW-0460">Magnesium</keyword>
<comment type="cofactor">
    <cofactor evidence="1">
        <name>Mg(2+)</name>
        <dbReference type="ChEBI" id="CHEBI:18420"/>
    </cofactor>
</comment>
<dbReference type="GeneID" id="94336720"/>
<dbReference type="InterPro" id="IPR033749">
    <property type="entry name" value="Polyprenyl_synt_CS"/>
</dbReference>
<dbReference type="Proteomes" id="UP001214638">
    <property type="component" value="Unassembled WGS sequence"/>
</dbReference>
<keyword evidence="2" id="KW-0808">Transferase</keyword>
<keyword evidence="3" id="KW-0479">Metal-binding</keyword>
<dbReference type="Gene3D" id="1.10.600.10">
    <property type="entry name" value="Farnesyl Diphosphate Synthase"/>
    <property type="match status" value="1"/>
</dbReference>
<dbReference type="GO" id="GO:0046872">
    <property type="term" value="F:metal ion binding"/>
    <property type="evidence" value="ECO:0007669"/>
    <property type="project" value="UniProtKB-KW"/>
</dbReference>